<feature type="compositionally biased region" description="Basic and acidic residues" evidence="1">
    <location>
        <begin position="169"/>
        <end position="179"/>
    </location>
</feature>
<feature type="region of interest" description="Disordered" evidence="1">
    <location>
        <begin position="64"/>
        <end position="108"/>
    </location>
</feature>
<dbReference type="InterPro" id="IPR013087">
    <property type="entry name" value="Znf_C2H2_type"/>
</dbReference>
<dbReference type="PROSITE" id="PS00028">
    <property type="entry name" value="ZINC_FINGER_C2H2_1"/>
    <property type="match status" value="1"/>
</dbReference>
<organism evidence="3 4">
    <name type="scientific">Plasmodiophora brassicae</name>
    <name type="common">Clubroot disease agent</name>
    <dbReference type="NCBI Taxonomy" id="37360"/>
    <lineage>
        <taxon>Eukaryota</taxon>
        <taxon>Sar</taxon>
        <taxon>Rhizaria</taxon>
        <taxon>Endomyxa</taxon>
        <taxon>Phytomyxea</taxon>
        <taxon>Plasmodiophorida</taxon>
        <taxon>Plasmodiophoridae</taxon>
        <taxon>Plasmodiophora</taxon>
    </lineage>
</organism>
<evidence type="ECO:0000256" key="1">
    <source>
        <dbReference type="SAM" id="MobiDB-lite"/>
    </source>
</evidence>
<reference evidence="3 4" key="1">
    <citation type="submission" date="2018-03" db="EMBL/GenBank/DDBJ databases">
        <authorList>
            <person name="Fogelqvist J."/>
        </authorList>
    </citation>
    <scope>NUCLEOTIDE SEQUENCE [LARGE SCALE GENOMIC DNA]</scope>
</reference>
<protein>
    <recommendedName>
        <fullName evidence="2">C2H2-type domain-containing protein</fullName>
    </recommendedName>
</protein>
<evidence type="ECO:0000259" key="2">
    <source>
        <dbReference type="PROSITE" id="PS00028"/>
    </source>
</evidence>
<dbReference type="AlphaFoldDB" id="A0A3P3YMT1"/>
<feature type="region of interest" description="Disordered" evidence="1">
    <location>
        <begin position="169"/>
        <end position="190"/>
    </location>
</feature>
<evidence type="ECO:0000313" key="4">
    <source>
        <dbReference type="Proteomes" id="UP000290189"/>
    </source>
</evidence>
<sequence length="376" mass="41712">MSAECIARMRELSTLLSEGVLTEDEFRSMEQAIIGELRRGDPPTVSRLCYDKGAMHLKNHTQLSTENALQLASPDPASKAEARAEPSRASSSISHASGTSHSSASRISQSSLHKVFGAGLLKSKTSGNTFVSPRCPDFVDDVLTCTTCKKRCRTKQAYIQHVKLHLPENAKDAETDDNRQTPPRRGCDKRRRSDFAFNANFLDEIAEEEQQTGKKFLVSVAKDYIQPVLVDFSSATRGASTDEGIRSRSAGIKLSKSWYYSGFIERHGFSIKRSNNLKKCDSNAHKPAIIQFHQQLWEQHETKPIPPSSLFNFDQVPLPFVCEDDKHLVQPGDTGLGRMMKYSIANALDAELGNAAFDSKWTDGSSTAAERRILIT</sequence>
<feature type="domain" description="C2H2-type" evidence="2">
    <location>
        <begin position="145"/>
        <end position="165"/>
    </location>
</feature>
<evidence type="ECO:0000313" key="3">
    <source>
        <dbReference type="EMBL" id="SPR01414.1"/>
    </source>
</evidence>
<feature type="compositionally biased region" description="Low complexity" evidence="1">
    <location>
        <begin position="87"/>
        <end position="108"/>
    </location>
</feature>
<name>A0A3P3YMT1_PLABS</name>
<dbReference type="EMBL" id="OVEO01000017">
    <property type="protein sequence ID" value="SPR01414.1"/>
    <property type="molecule type" value="Genomic_DNA"/>
</dbReference>
<proteinExistence type="predicted"/>
<dbReference type="Proteomes" id="UP000290189">
    <property type="component" value="Unassembled WGS sequence"/>
</dbReference>
<geneLocation type="mitochondrion" evidence="3"/>
<accession>A0A3P3YMT1</accession>
<gene>
    <name evidence="3" type="ORF">PLBR_LOCUS8629</name>
</gene>
<keyword evidence="3" id="KW-0496">Mitochondrion</keyword>